<evidence type="ECO:0000313" key="2">
    <source>
        <dbReference type="EMBL" id="CAD6187606.1"/>
    </source>
</evidence>
<dbReference type="EMBL" id="CAJGYM010000006">
    <property type="protein sequence ID" value="CAD6187606.1"/>
    <property type="molecule type" value="Genomic_DNA"/>
</dbReference>
<sequence length="429" mass="48684">MSSRNCMLFISSPWFSFTVLVGHVLLFFLAMLTCRGASFSVLTVSLAIPSPGNCMASSIFVAMVLIHGPRWRRPFFLAMLHMSRTSFSVLTSVLRFQVRGAAELRKNCGVFYFVAMVLIHGPRWRPPFFLAMLHMSRTSFSVLTVSLRFQVRELWRLHFVAMVLYSRSSLRSSFSSPCCTVAELIQRLDCVSAIPSPGTVASSILSPWFVIHGPRYVVLFLACCTARRSSFQRLDSVWHSESGVRQNLRKSSFFLAMLHMSDLIQFLTVSLRFRVRGAAEARKNCGVFYLSPWFSFTVLVGRPPFFLAMLHMSRTLIQRLDSVSRFQVRDEFCVNCGVFSRRHGSHSWSSLASFFLAMLHMSRSSFSVLTVSLRSRVRVRQKLGKTNCGVFDFVAICSSFTVPAKVLLFLAAMLHYMSRTYQRLGSVSL</sequence>
<feature type="transmembrane region" description="Helical" evidence="1">
    <location>
        <begin position="351"/>
        <end position="373"/>
    </location>
</feature>
<feature type="transmembrane region" description="Helical" evidence="1">
    <location>
        <begin position="293"/>
        <end position="310"/>
    </location>
</feature>
<feature type="transmembrane region" description="Helical" evidence="1">
    <location>
        <begin position="46"/>
        <end position="66"/>
    </location>
</feature>
<comment type="caution">
    <text evidence="2">The sequence shown here is derived from an EMBL/GenBank/DDBJ whole genome shotgun (WGS) entry which is preliminary data.</text>
</comment>
<protein>
    <submittedName>
        <fullName evidence="2">Uncharacterized protein</fullName>
    </submittedName>
</protein>
<proteinExistence type="predicted"/>
<dbReference type="Proteomes" id="UP000835052">
    <property type="component" value="Unassembled WGS sequence"/>
</dbReference>
<evidence type="ECO:0000256" key="1">
    <source>
        <dbReference type="SAM" id="Phobius"/>
    </source>
</evidence>
<keyword evidence="3" id="KW-1185">Reference proteome</keyword>
<keyword evidence="1" id="KW-0812">Transmembrane</keyword>
<evidence type="ECO:0000313" key="3">
    <source>
        <dbReference type="Proteomes" id="UP000835052"/>
    </source>
</evidence>
<accession>A0A8S1GV25</accession>
<organism evidence="2 3">
    <name type="scientific">Caenorhabditis auriculariae</name>
    <dbReference type="NCBI Taxonomy" id="2777116"/>
    <lineage>
        <taxon>Eukaryota</taxon>
        <taxon>Metazoa</taxon>
        <taxon>Ecdysozoa</taxon>
        <taxon>Nematoda</taxon>
        <taxon>Chromadorea</taxon>
        <taxon>Rhabditida</taxon>
        <taxon>Rhabditina</taxon>
        <taxon>Rhabditomorpha</taxon>
        <taxon>Rhabditoidea</taxon>
        <taxon>Rhabditidae</taxon>
        <taxon>Peloderinae</taxon>
        <taxon>Caenorhabditis</taxon>
    </lineage>
</organism>
<gene>
    <name evidence="2" type="ORF">CAUJ_LOCUS3525</name>
</gene>
<dbReference type="AlphaFoldDB" id="A0A8S1GV25"/>
<reference evidence="2" key="1">
    <citation type="submission" date="2020-10" db="EMBL/GenBank/DDBJ databases">
        <authorList>
            <person name="Kikuchi T."/>
        </authorList>
    </citation>
    <scope>NUCLEOTIDE SEQUENCE</scope>
    <source>
        <strain evidence="2">NKZ352</strain>
    </source>
</reference>
<keyword evidence="1" id="KW-1133">Transmembrane helix</keyword>
<name>A0A8S1GV25_9PELO</name>
<keyword evidence="1" id="KW-0472">Membrane</keyword>
<feature type="transmembrane region" description="Helical" evidence="1">
    <location>
        <begin position="393"/>
        <end position="414"/>
    </location>
</feature>